<keyword evidence="2" id="KW-0732">Signal</keyword>
<keyword evidence="5" id="KW-1185">Reference proteome</keyword>
<dbReference type="EMBL" id="WOWK01000005">
    <property type="protein sequence ID" value="KAF0330860.1"/>
    <property type="molecule type" value="Genomic_DNA"/>
</dbReference>
<organism evidence="4 5">
    <name type="scientific">Colletotrichum asianum</name>
    <dbReference type="NCBI Taxonomy" id="702518"/>
    <lineage>
        <taxon>Eukaryota</taxon>
        <taxon>Fungi</taxon>
        <taxon>Dikarya</taxon>
        <taxon>Ascomycota</taxon>
        <taxon>Pezizomycotina</taxon>
        <taxon>Sordariomycetes</taxon>
        <taxon>Hypocreomycetidae</taxon>
        <taxon>Glomerellales</taxon>
        <taxon>Glomerellaceae</taxon>
        <taxon>Colletotrichum</taxon>
        <taxon>Colletotrichum gloeosporioides species complex</taxon>
    </lineage>
</organism>
<evidence type="ECO:0000259" key="3">
    <source>
        <dbReference type="Pfam" id="PF06985"/>
    </source>
</evidence>
<name>A0A8H3WQC9_9PEZI</name>
<dbReference type="AlphaFoldDB" id="A0A8H3WQC9"/>
<gene>
    <name evidence="4" type="ORF">GQ607_001729</name>
</gene>
<feature type="region of interest" description="Disordered" evidence="1">
    <location>
        <begin position="34"/>
        <end position="142"/>
    </location>
</feature>
<protein>
    <submittedName>
        <fullName evidence="4">Mitochondrion organization and biogenesis protein</fullName>
    </submittedName>
</protein>
<feature type="domain" description="Heterokaryon incompatibility" evidence="3">
    <location>
        <begin position="303"/>
        <end position="429"/>
    </location>
</feature>
<evidence type="ECO:0000256" key="2">
    <source>
        <dbReference type="SAM" id="SignalP"/>
    </source>
</evidence>
<dbReference type="InterPro" id="IPR010730">
    <property type="entry name" value="HET"/>
</dbReference>
<dbReference type="Pfam" id="PF06985">
    <property type="entry name" value="HET"/>
    <property type="match status" value="1"/>
</dbReference>
<evidence type="ECO:0000313" key="5">
    <source>
        <dbReference type="Proteomes" id="UP000434172"/>
    </source>
</evidence>
<comment type="caution">
    <text evidence="4">The sequence shown here is derived from an EMBL/GenBank/DDBJ whole genome shotgun (WGS) entry which is preliminary data.</text>
</comment>
<feature type="compositionally biased region" description="Polar residues" evidence="1">
    <location>
        <begin position="35"/>
        <end position="54"/>
    </location>
</feature>
<reference evidence="4 5" key="1">
    <citation type="submission" date="2019-12" db="EMBL/GenBank/DDBJ databases">
        <title>A genome sequence resource for the geographically widespread anthracnose pathogen Colletotrichum asianum.</title>
        <authorList>
            <person name="Meng Y."/>
        </authorList>
    </citation>
    <scope>NUCLEOTIDE SEQUENCE [LARGE SCALE GENOMIC DNA]</scope>
    <source>
        <strain evidence="4 5">ICMP 18580</strain>
    </source>
</reference>
<dbReference type="Pfam" id="PF06413">
    <property type="entry name" value="Neugrin"/>
    <property type="match status" value="1"/>
</dbReference>
<feature type="signal peptide" evidence="2">
    <location>
        <begin position="1"/>
        <end position="28"/>
    </location>
</feature>
<evidence type="ECO:0000313" key="4">
    <source>
        <dbReference type="EMBL" id="KAF0330860.1"/>
    </source>
</evidence>
<dbReference type="PANTHER" id="PTHR10622">
    <property type="entry name" value="HET DOMAIN-CONTAINING PROTEIN"/>
    <property type="match status" value="1"/>
</dbReference>
<feature type="compositionally biased region" description="Low complexity" evidence="1">
    <location>
        <begin position="72"/>
        <end position="81"/>
    </location>
</feature>
<sequence length="654" mass="74698">MLCSCRLIPLRALLSSMAQLHVSEPAAATRIPKHISNNLPRFQTTPRSPFSTTLPRPRASFNNKWDAKKATTKQAAKATQTSSDERSNSNRPRKPRPRRPTNDEDDGDLNPHERERKHQREHWQVQKEALKEKFPEGWNPRKRLSPDAIAGIKALHAQSPEEYTTTKLSSMFEVSPEAIRRILRSKWQASPEEEQDRQERWFRRGVSVWSRYAEMGVKPPRKWRREGVARDPAYHDRRKAAIEKRKEEEAAEDKGEKLQRKLGGSIIFITAAGYFVDESIAMIFLDTKSIQLVHIPDEERRPYAVLSSTWGADEVLYSDLQDDSISPKVVRKTGYEKLEEACRVAQRHQLRYIWGYTCCTNMADLMEVNKSISSSFELFRSAALCIVYLADVDAHVIDTGISPGQTPAAAPAEQLRRSRWFTRSWSLQELIAPPQVEFYSRQWQYIGQRHELRPLLYDITDIDPHILATGSLSNIPFARKMFWAARRNATTLEDISYSLLGLAGVKIPVRYGEGPTEAFHRLQEELLKTTEDPSVFSWREDWAQMYNTWDKCKEIVASPHVKDYLAKSPAFFSHVGHLFPPLVTQGDDADQTLCNAEGLDLTYDDWETSSVASFESSTTLVGSSASGQVRSGLNRAISFLLENEALYHLFKTAT</sequence>
<accession>A0A8H3WQC9</accession>
<dbReference type="OrthoDB" id="5578174at2759"/>
<feature type="compositionally biased region" description="Basic and acidic residues" evidence="1">
    <location>
        <begin position="109"/>
        <end position="135"/>
    </location>
</feature>
<feature type="chain" id="PRO_5034427586" evidence="2">
    <location>
        <begin position="29"/>
        <end position="654"/>
    </location>
</feature>
<proteinExistence type="predicted"/>
<dbReference type="Proteomes" id="UP000434172">
    <property type="component" value="Unassembled WGS sequence"/>
</dbReference>
<dbReference type="PANTHER" id="PTHR10622:SF10">
    <property type="entry name" value="HET DOMAIN-CONTAINING PROTEIN"/>
    <property type="match status" value="1"/>
</dbReference>
<evidence type="ECO:0000256" key="1">
    <source>
        <dbReference type="SAM" id="MobiDB-lite"/>
    </source>
</evidence>
<dbReference type="InterPro" id="IPR010487">
    <property type="entry name" value="NGRN/Rrg9"/>
</dbReference>